<organism evidence="3">
    <name type="scientific">Selaginella moellendorffii</name>
    <name type="common">Spikemoss</name>
    <dbReference type="NCBI Taxonomy" id="88036"/>
    <lineage>
        <taxon>Eukaryota</taxon>
        <taxon>Viridiplantae</taxon>
        <taxon>Streptophyta</taxon>
        <taxon>Embryophyta</taxon>
        <taxon>Tracheophyta</taxon>
        <taxon>Lycopodiopsida</taxon>
        <taxon>Selaginellales</taxon>
        <taxon>Selaginellaceae</taxon>
        <taxon>Selaginella</taxon>
    </lineage>
</organism>
<evidence type="ECO:0008006" key="4">
    <source>
        <dbReference type="Google" id="ProtNLM"/>
    </source>
</evidence>
<dbReference type="Proteomes" id="UP000001514">
    <property type="component" value="Unassembled WGS sequence"/>
</dbReference>
<feature type="compositionally biased region" description="Basic and acidic residues" evidence="1">
    <location>
        <begin position="1"/>
        <end position="17"/>
    </location>
</feature>
<dbReference type="InterPro" id="IPR036426">
    <property type="entry name" value="Bulb-type_lectin_dom_sf"/>
</dbReference>
<protein>
    <recommendedName>
        <fullName evidence="4">Bulb-type lectin domain-containing protein</fullName>
    </recommendedName>
</protein>
<dbReference type="KEGG" id="smo:SELMODRAFT_428537"/>
<dbReference type="SUPFAM" id="SSF51110">
    <property type="entry name" value="alpha-D-mannose-specific plant lectins"/>
    <property type="match status" value="1"/>
</dbReference>
<gene>
    <name evidence="2" type="ORF">SELMODRAFT_428537</name>
</gene>
<dbReference type="HOGENOM" id="CLU_1247195_0_0_1"/>
<sequence>MDDRSIGRSQPDDHEGLLRQLCHPPSHPPSFYLSIWKPDFKDVECSSSTTVASFWQAFPDATLAFGDDGNLVLSQGPLQGVWQSFDHPTDSLFVNEILKLVSSASPTNESHGSFYLELQPHALVGFARSPGTAQTYLGSGELSELDLIDILLPGEYRVIRQGSCACLDFDPSTLKLESVIDGKVPEEISSVEDQCTARRDTHQILEAPGYVCRANSCKDFGQ</sequence>
<keyword evidence="3" id="KW-1185">Reference proteome</keyword>
<feature type="region of interest" description="Disordered" evidence="1">
    <location>
        <begin position="1"/>
        <end position="20"/>
    </location>
</feature>
<accession>D8T361</accession>
<dbReference type="InParanoid" id="D8T361"/>
<name>D8T361_SELML</name>
<dbReference type="AlphaFoldDB" id="D8T361"/>
<dbReference type="Gramene" id="EFJ09045">
    <property type="protein sequence ID" value="EFJ09045"/>
    <property type="gene ID" value="SELMODRAFT_428537"/>
</dbReference>
<evidence type="ECO:0000313" key="3">
    <source>
        <dbReference type="Proteomes" id="UP000001514"/>
    </source>
</evidence>
<reference evidence="2 3" key="1">
    <citation type="journal article" date="2011" name="Science">
        <title>The Selaginella genome identifies genetic changes associated with the evolution of vascular plants.</title>
        <authorList>
            <person name="Banks J.A."/>
            <person name="Nishiyama T."/>
            <person name="Hasebe M."/>
            <person name="Bowman J.L."/>
            <person name="Gribskov M."/>
            <person name="dePamphilis C."/>
            <person name="Albert V.A."/>
            <person name="Aono N."/>
            <person name="Aoyama T."/>
            <person name="Ambrose B.A."/>
            <person name="Ashton N.W."/>
            <person name="Axtell M.J."/>
            <person name="Barker E."/>
            <person name="Barker M.S."/>
            <person name="Bennetzen J.L."/>
            <person name="Bonawitz N.D."/>
            <person name="Chapple C."/>
            <person name="Cheng C."/>
            <person name="Correa L.G."/>
            <person name="Dacre M."/>
            <person name="DeBarry J."/>
            <person name="Dreyer I."/>
            <person name="Elias M."/>
            <person name="Engstrom E.M."/>
            <person name="Estelle M."/>
            <person name="Feng L."/>
            <person name="Finet C."/>
            <person name="Floyd S.K."/>
            <person name="Frommer W.B."/>
            <person name="Fujita T."/>
            <person name="Gramzow L."/>
            <person name="Gutensohn M."/>
            <person name="Harholt J."/>
            <person name="Hattori M."/>
            <person name="Heyl A."/>
            <person name="Hirai T."/>
            <person name="Hiwatashi Y."/>
            <person name="Ishikawa M."/>
            <person name="Iwata M."/>
            <person name="Karol K.G."/>
            <person name="Koehler B."/>
            <person name="Kolukisaoglu U."/>
            <person name="Kubo M."/>
            <person name="Kurata T."/>
            <person name="Lalonde S."/>
            <person name="Li K."/>
            <person name="Li Y."/>
            <person name="Litt A."/>
            <person name="Lyons E."/>
            <person name="Manning G."/>
            <person name="Maruyama T."/>
            <person name="Michael T.P."/>
            <person name="Mikami K."/>
            <person name="Miyazaki S."/>
            <person name="Morinaga S."/>
            <person name="Murata T."/>
            <person name="Mueller-Roeber B."/>
            <person name="Nelson D.R."/>
            <person name="Obara M."/>
            <person name="Oguri Y."/>
            <person name="Olmstead R.G."/>
            <person name="Onodera N."/>
            <person name="Petersen B.L."/>
            <person name="Pils B."/>
            <person name="Prigge M."/>
            <person name="Rensing S.A."/>
            <person name="Riano-Pachon D.M."/>
            <person name="Roberts A.W."/>
            <person name="Sato Y."/>
            <person name="Scheller H.V."/>
            <person name="Schulz B."/>
            <person name="Schulz C."/>
            <person name="Shakirov E.V."/>
            <person name="Shibagaki N."/>
            <person name="Shinohara N."/>
            <person name="Shippen D.E."/>
            <person name="Soerensen I."/>
            <person name="Sotooka R."/>
            <person name="Sugimoto N."/>
            <person name="Sugita M."/>
            <person name="Sumikawa N."/>
            <person name="Tanurdzic M."/>
            <person name="Theissen G."/>
            <person name="Ulvskov P."/>
            <person name="Wakazuki S."/>
            <person name="Weng J.K."/>
            <person name="Willats W.W."/>
            <person name="Wipf D."/>
            <person name="Wolf P.G."/>
            <person name="Yang L."/>
            <person name="Zimmer A.D."/>
            <person name="Zhu Q."/>
            <person name="Mitros T."/>
            <person name="Hellsten U."/>
            <person name="Loque D."/>
            <person name="Otillar R."/>
            <person name="Salamov A."/>
            <person name="Schmutz J."/>
            <person name="Shapiro H."/>
            <person name="Lindquist E."/>
            <person name="Lucas S."/>
            <person name="Rokhsar D."/>
            <person name="Grigoriev I.V."/>
        </authorList>
    </citation>
    <scope>NUCLEOTIDE SEQUENCE [LARGE SCALE GENOMIC DNA]</scope>
</reference>
<proteinExistence type="predicted"/>
<dbReference type="EMBL" id="GL377667">
    <property type="protein sequence ID" value="EFJ09045.1"/>
    <property type="molecule type" value="Genomic_DNA"/>
</dbReference>
<evidence type="ECO:0000313" key="2">
    <source>
        <dbReference type="EMBL" id="EFJ09045.1"/>
    </source>
</evidence>
<evidence type="ECO:0000256" key="1">
    <source>
        <dbReference type="SAM" id="MobiDB-lite"/>
    </source>
</evidence>